<feature type="compositionally biased region" description="Polar residues" evidence="2">
    <location>
        <begin position="1"/>
        <end position="16"/>
    </location>
</feature>
<protein>
    <recommendedName>
        <fullName evidence="3">DUF6697 domain-containing protein</fullName>
    </recommendedName>
</protein>
<dbReference type="EMBL" id="JABCKI010005945">
    <property type="protein sequence ID" value="KAG5636338.1"/>
    <property type="molecule type" value="Genomic_DNA"/>
</dbReference>
<comment type="caution">
    <text evidence="4">The sequence shown here is derived from an EMBL/GenBank/DDBJ whole genome shotgun (WGS) entry which is preliminary data.</text>
</comment>
<evidence type="ECO:0000259" key="3">
    <source>
        <dbReference type="Pfam" id="PF20411"/>
    </source>
</evidence>
<organism evidence="4 5">
    <name type="scientific">Sphagnurus paluster</name>
    <dbReference type="NCBI Taxonomy" id="117069"/>
    <lineage>
        <taxon>Eukaryota</taxon>
        <taxon>Fungi</taxon>
        <taxon>Dikarya</taxon>
        <taxon>Basidiomycota</taxon>
        <taxon>Agaricomycotina</taxon>
        <taxon>Agaricomycetes</taxon>
        <taxon>Agaricomycetidae</taxon>
        <taxon>Agaricales</taxon>
        <taxon>Tricholomatineae</taxon>
        <taxon>Lyophyllaceae</taxon>
        <taxon>Sphagnurus</taxon>
    </lineage>
</organism>
<feature type="region of interest" description="Disordered" evidence="2">
    <location>
        <begin position="1"/>
        <end position="21"/>
    </location>
</feature>
<evidence type="ECO:0000313" key="5">
    <source>
        <dbReference type="Proteomes" id="UP000717328"/>
    </source>
</evidence>
<dbReference type="AlphaFoldDB" id="A0A9P7FQJ2"/>
<feature type="coiled-coil region" evidence="1">
    <location>
        <begin position="109"/>
        <end position="136"/>
    </location>
</feature>
<dbReference type="OrthoDB" id="3219211at2759"/>
<evidence type="ECO:0000256" key="1">
    <source>
        <dbReference type="SAM" id="Coils"/>
    </source>
</evidence>
<reference evidence="4" key="1">
    <citation type="submission" date="2021-02" db="EMBL/GenBank/DDBJ databases">
        <authorList>
            <person name="Nieuwenhuis M."/>
            <person name="Van De Peppel L.J.J."/>
        </authorList>
    </citation>
    <scope>NUCLEOTIDE SEQUENCE</scope>
    <source>
        <strain evidence="4">D49</strain>
    </source>
</reference>
<evidence type="ECO:0000313" key="4">
    <source>
        <dbReference type="EMBL" id="KAG5636338.1"/>
    </source>
</evidence>
<reference evidence="4" key="2">
    <citation type="submission" date="2021-10" db="EMBL/GenBank/DDBJ databases">
        <title>Phylogenomics reveals ancestral predisposition of the termite-cultivated fungus Termitomyces towards a domesticated lifestyle.</title>
        <authorList>
            <person name="Auxier B."/>
            <person name="Grum-Grzhimaylo A."/>
            <person name="Cardenas M.E."/>
            <person name="Lodge J.D."/>
            <person name="Laessoe T."/>
            <person name="Pedersen O."/>
            <person name="Smith M.E."/>
            <person name="Kuyper T.W."/>
            <person name="Franco-Molano E.A."/>
            <person name="Baroni T.J."/>
            <person name="Aanen D.K."/>
        </authorList>
    </citation>
    <scope>NUCLEOTIDE SEQUENCE</scope>
    <source>
        <strain evidence="4">D49</strain>
    </source>
</reference>
<proteinExistence type="predicted"/>
<dbReference type="InterPro" id="IPR046520">
    <property type="entry name" value="DUF6697"/>
</dbReference>
<accession>A0A9P7FQJ2</accession>
<sequence>MVPTLMTPSYSQNSASKVEPMIPETEHPLGMKETEPKAADPINIVEMAVEIAVERTRTTEALRARDAAVNRLVDAHEALRAKSAALEILQQKSRAGTPLASESSDRTELVRMKDEIARLERTIVELRIEIRLLKESAKNSEAPPGYEDGTVGGGDPRASPASDEPADMVAARNAVLAALPLPDEVPDDTLSPLNIPPPLTLQEFISTLSGPLRSSLTHYRLFYASTTHWCPEREEHGYFYVPVFKCNTNPRVATAHRWSAVDVIARMSKPTECFFNKDGIWYYAGVYKAFRLADLTTKEWAELPLETTQAIVKDTIAARKNTSPQNVYEITQLYAAGALRAACVGLQCVGFNNAMYAALLEQARAFAQSKWAAAASVGMGAVLGAGVGVGMGTGVPGGVVPGVGVGVKPSSVPTAVPIATAVAALGSATGAGVLGSGSAWNASSKTNATPPGAKSVVAAALTCRQGVEDVAAGVAAMNLGRRSQNGHGYENENVPVSVLGGEAKKR</sequence>
<name>A0A9P7FQJ2_9AGAR</name>
<feature type="domain" description="DUF6697" evidence="3">
    <location>
        <begin position="202"/>
        <end position="361"/>
    </location>
</feature>
<keyword evidence="1" id="KW-0175">Coiled coil</keyword>
<feature type="region of interest" description="Disordered" evidence="2">
    <location>
        <begin position="139"/>
        <end position="165"/>
    </location>
</feature>
<dbReference type="Pfam" id="PF20411">
    <property type="entry name" value="DUF6697"/>
    <property type="match status" value="1"/>
</dbReference>
<evidence type="ECO:0000256" key="2">
    <source>
        <dbReference type="SAM" id="MobiDB-lite"/>
    </source>
</evidence>
<dbReference type="Proteomes" id="UP000717328">
    <property type="component" value="Unassembled WGS sequence"/>
</dbReference>
<keyword evidence="5" id="KW-1185">Reference proteome</keyword>
<gene>
    <name evidence="4" type="ORF">H0H81_008360</name>
</gene>